<gene>
    <name evidence="2" type="ORF">EB796_020508</name>
</gene>
<dbReference type="OrthoDB" id="10004661at2759"/>
<evidence type="ECO:0000259" key="1">
    <source>
        <dbReference type="Pfam" id="PF23572"/>
    </source>
</evidence>
<dbReference type="PANTHER" id="PTHR31901:SF9">
    <property type="entry name" value="GH3 DOMAIN-CONTAINING PROTEIN"/>
    <property type="match status" value="1"/>
</dbReference>
<feature type="domain" description="GH3 C-terminal" evidence="1">
    <location>
        <begin position="6"/>
        <end position="111"/>
    </location>
</feature>
<evidence type="ECO:0000313" key="3">
    <source>
        <dbReference type="Proteomes" id="UP000593567"/>
    </source>
</evidence>
<sequence length="125" mass="14300">MVMVGYSLLDYCCVEQLPQSGEETPKYIVFMEVGGKEVTPSVSLVNQLAEELDKQLQSSYIYKSFRDKGSIAQVKVHLVKPMTFSKFRRTLILSEKATPNQFKVPRVIRKSEAIDFMHQNLVIQP</sequence>
<proteinExistence type="predicted"/>
<evidence type="ECO:0000313" key="2">
    <source>
        <dbReference type="EMBL" id="KAF6021187.1"/>
    </source>
</evidence>
<dbReference type="GO" id="GO:0016881">
    <property type="term" value="F:acid-amino acid ligase activity"/>
    <property type="evidence" value="ECO:0007669"/>
    <property type="project" value="TreeGrafter"/>
</dbReference>
<dbReference type="EMBL" id="VXIV02003102">
    <property type="protein sequence ID" value="KAF6021187.1"/>
    <property type="molecule type" value="Genomic_DNA"/>
</dbReference>
<dbReference type="InterPro" id="IPR004993">
    <property type="entry name" value="GH3"/>
</dbReference>
<dbReference type="Pfam" id="PF23572">
    <property type="entry name" value="GH3_C"/>
    <property type="match status" value="1"/>
</dbReference>
<accession>A0A7J7J5P2</accession>
<organism evidence="2 3">
    <name type="scientific">Bugula neritina</name>
    <name type="common">Brown bryozoan</name>
    <name type="synonym">Sertularia neritina</name>
    <dbReference type="NCBI Taxonomy" id="10212"/>
    <lineage>
        <taxon>Eukaryota</taxon>
        <taxon>Metazoa</taxon>
        <taxon>Spiralia</taxon>
        <taxon>Lophotrochozoa</taxon>
        <taxon>Bryozoa</taxon>
        <taxon>Gymnolaemata</taxon>
        <taxon>Cheilostomatida</taxon>
        <taxon>Flustrina</taxon>
        <taxon>Buguloidea</taxon>
        <taxon>Bugulidae</taxon>
        <taxon>Bugula</taxon>
    </lineage>
</organism>
<keyword evidence="3" id="KW-1185">Reference proteome</keyword>
<dbReference type="GO" id="GO:0005737">
    <property type="term" value="C:cytoplasm"/>
    <property type="evidence" value="ECO:0007669"/>
    <property type="project" value="TreeGrafter"/>
</dbReference>
<dbReference type="PANTHER" id="PTHR31901">
    <property type="entry name" value="GH3 DOMAIN-CONTAINING PROTEIN"/>
    <property type="match status" value="1"/>
</dbReference>
<protein>
    <submittedName>
        <fullName evidence="2">GHDC</fullName>
    </submittedName>
</protein>
<dbReference type="AlphaFoldDB" id="A0A7J7J5P2"/>
<dbReference type="InterPro" id="IPR055378">
    <property type="entry name" value="GH3_C"/>
</dbReference>
<dbReference type="Proteomes" id="UP000593567">
    <property type="component" value="Unassembled WGS sequence"/>
</dbReference>
<reference evidence="2" key="1">
    <citation type="submission" date="2020-06" db="EMBL/GenBank/DDBJ databases">
        <title>Draft genome of Bugula neritina, a colonial animal packing powerful symbionts and potential medicines.</title>
        <authorList>
            <person name="Rayko M."/>
        </authorList>
    </citation>
    <scope>NUCLEOTIDE SEQUENCE [LARGE SCALE GENOMIC DNA]</scope>
    <source>
        <strain evidence="2">Kwan_BN1</strain>
    </source>
</reference>
<name>A0A7J7J5P2_BUGNE</name>
<comment type="caution">
    <text evidence="2">The sequence shown here is derived from an EMBL/GenBank/DDBJ whole genome shotgun (WGS) entry which is preliminary data.</text>
</comment>